<name>A0AC34GCP3_9BILA</name>
<evidence type="ECO:0000313" key="2">
    <source>
        <dbReference type="WBParaSite" id="ES5_v2.g27372.t1"/>
    </source>
</evidence>
<reference evidence="2" key="1">
    <citation type="submission" date="2022-11" db="UniProtKB">
        <authorList>
            <consortium name="WormBaseParasite"/>
        </authorList>
    </citation>
    <scope>IDENTIFICATION</scope>
</reference>
<dbReference type="WBParaSite" id="ES5_v2.g27372.t1">
    <property type="protein sequence ID" value="ES5_v2.g27372.t1"/>
    <property type="gene ID" value="ES5_v2.g27372"/>
</dbReference>
<evidence type="ECO:0000313" key="1">
    <source>
        <dbReference type="Proteomes" id="UP000887579"/>
    </source>
</evidence>
<organism evidence="1 2">
    <name type="scientific">Panagrolaimus sp. ES5</name>
    <dbReference type="NCBI Taxonomy" id="591445"/>
    <lineage>
        <taxon>Eukaryota</taxon>
        <taxon>Metazoa</taxon>
        <taxon>Ecdysozoa</taxon>
        <taxon>Nematoda</taxon>
        <taxon>Chromadorea</taxon>
        <taxon>Rhabditida</taxon>
        <taxon>Tylenchina</taxon>
        <taxon>Panagrolaimomorpha</taxon>
        <taxon>Panagrolaimoidea</taxon>
        <taxon>Panagrolaimidae</taxon>
        <taxon>Panagrolaimus</taxon>
    </lineage>
</organism>
<dbReference type="Proteomes" id="UP000887579">
    <property type="component" value="Unplaced"/>
</dbReference>
<protein>
    <submittedName>
        <fullName evidence="2">Uncharacterized protein</fullName>
    </submittedName>
</protein>
<proteinExistence type="predicted"/>
<accession>A0AC34GCP3</accession>
<sequence length="71" mass="7807">MCRTGDCMPKEVKCDGHLNCSDGSDEIGCNKINTKIPQNFPTTTTSTATDTIENQSCIFWIYGCMILALLL</sequence>